<name>A0AAE1ETQ9_PETCI</name>
<proteinExistence type="predicted"/>
<gene>
    <name evidence="2" type="ORF">Pcinc_032775</name>
</gene>
<dbReference type="Proteomes" id="UP001286313">
    <property type="component" value="Unassembled WGS sequence"/>
</dbReference>
<feature type="compositionally biased region" description="Acidic residues" evidence="1">
    <location>
        <begin position="80"/>
        <end position="89"/>
    </location>
</feature>
<organism evidence="2 3">
    <name type="scientific">Petrolisthes cinctipes</name>
    <name type="common">Flat porcelain crab</name>
    <dbReference type="NCBI Taxonomy" id="88211"/>
    <lineage>
        <taxon>Eukaryota</taxon>
        <taxon>Metazoa</taxon>
        <taxon>Ecdysozoa</taxon>
        <taxon>Arthropoda</taxon>
        <taxon>Crustacea</taxon>
        <taxon>Multicrustacea</taxon>
        <taxon>Malacostraca</taxon>
        <taxon>Eumalacostraca</taxon>
        <taxon>Eucarida</taxon>
        <taxon>Decapoda</taxon>
        <taxon>Pleocyemata</taxon>
        <taxon>Anomura</taxon>
        <taxon>Galatheoidea</taxon>
        <taxon>Porcellanidae</taxon>
        <taxon>Petrolisthes</taxon>
    </lineage>
</organism>
<feature type="region of interest" description="Disordered" evidence="1">
    <location>
        <begin position="69"/>
        <end position="100"/>
    </location>
</feature>
<evidence type="ECO:0000313" key="2">
    <source>
        <dbReference type="EMBL" id="KAK3861226.1"/>
    </source>
</evidence>
<evidence type="ECO:0000313" key="3">
    <source>
        <dbReference type="Proteomes" id="UP001286313"/>
    </source>
</evidence>
<dbReference type="AlphaFoldDB" id="A0AAE1ETQ9"/>
<reference evidence="2" key="1">
    <citation type="submission" date="2023-10" db="EMBL/GenBank/DDBJ databases">
        <title>Genome assemblies of two species of porcelain crab, Petrolisthes cinctipes and Petrolisthes manimaculis (Anomura: Porcellanidae).</title>
        <authorList>
            <person name="Angst P."/>
        </authorList>
    </citation>
    <scope>NUCLEOTIDE SEQUENCE</scope>
    <source>
        <strain evidence="2">PB745_01</strain>
        <tissue evidence="2">Gill</tissue>
    </source>
</reference>
<feature type="compositionally biased region" description="Basic and acidic residues" evidence="1">
    <location>
        <begin position="1"/>
        <end position="20"/>
    </location>
</feature>
<sequence>MCSDHEARRGQRGRSMDRGRGRMPPASAPPIPMKRKLDKSSDIRTALDAYVSSDDDYQDWDDFVVTKELEDIPSSKSDLDDLDDPDPDLSSDGGRQKKMQ</sequence>
<keyword evidence="3" id="KW-1185">Reference proteome</keyword>
<feature type="region of interest" description="Disordered" evidence="1">
    <location>
        <begin position="1"/>
        <end position="41"/>
    </location>
</feature>
<accession>A0AAE1ETQ9</accession>
<evidence type="ECO:0000256" key="1">
    <source>
        <dbReference type="SAM" id="MobiDB-lite"/>
    </source>
</evidence>
<dbReference type="EMBL" id="JAWQEG010004525">
    <property type="protein sequence ID" value="KAK3861226.1"/>
    <property type="molecule type" value="Genomic_DNA"/>
</dbReference>
<protein>
    <submittedName>
        <fullName evidence="2">Uncharacterized protein</fullName>
    </submittedName>
</protein>
<comment type="caution">
    <text evidence="2">The sequence shown here is derived from an EMBL/GenBank/DDBJ whole genome shotgun (WGS) entry which is preliminary data.</text>
</comment>